<organism evidence="1 2">
    <name type="scientific">Rhodothermus marinus (strain ATCC 43812 / DSM 4252 / R-10)</name>
    <name type="common">Rhodothermus obamensis</name>
    <dbReference type="NCBI Taxonomy" id="518766"/>
    <lineage>
        <taxon>Bacteria</taxon>
        <taxon>Pseudomonadati</taxon>
        <taxon>Rhodothermota</taxon>
        <taxon>Rhodothermia</taxon>
        <taxon>Rhodothermales</taxon>
        <taxon>Rhodothermaceae</taxon>
        <taxon>Rhodothermus</taxon>
    </lineage>
</organism>
<dbReference type="HOGENOM" id="CLU_1199021_0_0_10"/>
<evidence type="ECO:0000313" key="2">
    <source>
        <dbReference type="Proteomes" id="UP000002221"/>
    </source>
</evidence>
<dbReference type="KEGG" id="rmr:Rmar_2894"/>
<dbReference type="AlphaFoldDB" id="D0MKU1"/>
<dbReference type="Proteomes" id="UP000002221">
    <property type="component" value="Plasmid pRMAR01"/>
</dbReference>
<reference evidence="1 2" key="1">
    <citation type="journal article" date="2009" name="Stand. Genomic Sci.">
        <title>Complete genome sequence of Rhodothermus marinus type strain (R-10).</title>
        <authorList>
            <person name="Nolan M."/>
            <person name="Tindall B.J."/>
            <person name="Pomrenke H."/>
            <person name="Lapidus A."/>
            <person name="Copeland A."/>
            <person name="Glavina Del Rio T."/>
            <person name="Lucas S."/>
            <person name="Chen F."/>
            <person name="Tice H."/>
            <person name="Cheng J.F."/>
            <person name="Saunders E."/>
            <person name="Han C."/>
            <person name="Bruce D."/>
            <person name="Goodwin L."/>
            <person name="Chain P."/>
            <person name="Pitluck S."/>
            <person name="Ovchinikova G."/>
            <person name="Pati A."/>
            <person name="Ivanova N."/>
            <person name="Mavromatis K."/>
            <person name="Chen A."/>
            <person name="Palaniappan K."/>
            <person name="Land M."/>
            <person name="Hauser L."/>
            <person name="Chang Y.J."/>
            <person name="Jeffries C.D."/>
            <person name="Brettin T."/>
            <person name="Goker M."/>
            <person name="Bristow J."/>
            <person name="Eisen J.A."/>
            <person name="Markowitz V."/>
            <person name="Hugenholtz P."/>
            <person name="Kyrpides N.C."/>
            <person name="Klenk H.P."/>
            <person name="Detter J.C."/>
        </authorList>
    </citation>
    <scope>NUCLEOTIDE SEQUENCE [LARGE SCALE GENOMIC DNA]</scope>
    <source>
        <strain evidence="2">ATCC 43812 / DSM 4252 / R-10</strain>
        <plasmid evidence="1">pRMAR01</plasmid>
    </source>
</reference>
<sequence>MPQACKQPLHFPAASRATKLTPILRPCGAIISIPCCARALSSGSLPDPQSNTPAWPWHERAASVALTNRVSCGEALATSTASGIPPLSAIAMRLLPLPRLARSPHTSPFLAATKQASIKHAESLSLPCWWRSSASSSLEGAVSVPLLEAIEAGGPGPKVGGELSPGSAGVEYPQDSFEELVFIGVSGQEEISGSMRDRCGEVNFTTLRASCRTYICKQTLRISLSRKGLFR</sequence>
<name>D0MKU1_RHOM4</name>
<accession>D0MKU1</accession>
<keyword evidence="2" id="KW-1185">Reference proteome</keyword>
<evidence type="ECO:0000313" key="1">
    <source>
        <dbReference type="EMBL" id="ACY49755.1"/>
    </source>
</evidence>
<protein>
    <submittedName>
        <fullName evidence="1">Uncharacterized protein</fullName>
    </submittedName>
</protein>
<gene>
    <name evidence="1" type="ordered locus">Rmar_2894</name>
</gene>
<proteinExistence type="predicted"/>
<geneLocation type="plasmid" evidence="1 2">
    <name>pRMAR01</name>
</geneLocation>
<keyword evidence="1" id="KW-0614">Plasmid</keyword>
<dbReference type="EMBL" id="CP001808">
    <property type="protein sequence ID" value="ACY49755.1"/>
    <property type="molecule type" value="Genomic_DNA"/>
</dbReference>